<protein>
    <recommendedName>
        <fullName evidence="3">Tetratricopeptide repeat protein</fullName>
    </recommendedName>
</protein>
<reference evidence="1 2" key="1">
    <citation type="submission" date="2020-04" db="EMBL/GenBank/DDBJ databases">
        <title>Luteolibacter sp. G-1-1-1 isolated from soil.</title>
        <authorList>
            <person name="Dahal R.H."/>
        </authorList>
    </citation>
    <scope>NUCLEOTIDE SEQUENCE [LARGE SCALE GENOMIC DNA]</scope>
    <source>
        <strain evidence="1 2">G-1-1-1</strain>
    </source>
</reference>
<evidence type="ECO:0000313" key="2">
    <source>
        <dbReference type="Proteomes" id="UP000501812"/>
    </source>
</evidence>
<dbReference type="RefSeq" id="WP_169456276.1">
    <property type="nucleotide sequence ID" value="NZ_CP051774.1"/>
</dbReference>
<name>A0A858RNZ6_9BACT</name>
<evidence type="ECO:0000313" key="1">
    <source>
        <dbReference type="EMBL" id="QJE97850.1"/>
    </source>
</evidence>
<dbReference type="NCBIfam" id="NF047558">
    <property type="entry name" value="TPR_END_plus"/>
    <property type="match status" value="1"/>
</dbReference>
<dbReference type="Proteomes" id="UP000501812">
    <property type="component" value="Chromosome"/>
</dbReference>
<gene>
    <name evidence="1" type="ORF">HHL09_19360</name>
</gene>
<accession>A0A858RNZ6</accession>
<organism evidence="1 2">
    <name type="scientific">Luteolibacter luteus</name>
    <dbReference type="NCBI Taxonomy" id="2728835"/>
    <lineage>
        <taxon>Bacteria</taxon>
        <taxon>Pseudomonadati</taxon>
        <taxon>Verrucomicrobiota</taxon>
        <taxon>Verrucomicrobiia</taxon>
        <taxon>Verrucomicrobiales</taxon>
        <taxon>Verrucomicrobiaceae</taxon>
        <taxon>Luteolibacter</taxon>
    </lineage>
</organism>
<keyword evidence="2" id="KW-1185">Reference proteome</keyword>
<evidence type="ECO:0008006" key="3">
    <source>
        <dbReference type="Google" id="ProtNLM"/>
    </source>
</evidence>
<proteinExistence type="predicted"/>
<dbReference type="Gene3D" id="1.25.40.10">
    <property type="entry name" value="Tetratricopeptide repeat domain"/>
    <property type="match status" value="1"/>
</dbReference>
<dbReference type="EMBL" id="CP051774">
    <property type="protein sequence ID" value="QJE97850.1"/>
    <property type="molecule type" value="Genomic_DNA"/>
</dbReference>
<dbReference type="AlphaFoldDB" id="A0A858RNZ6"/>
<dbReference type="KEGG" id="luo:HHL09_19360"/>
<sequence>MDDLRILRSALGWLELGLPEEALSELAGLSARDRMRKHALELRLLAEMESRRWNAAADTGRLLCMKEPKEARFFIHAAYCLHETGDTLAARDWLLKGPATLIEDPLFHYNIACYLAVLGDRKRAESHLERAFEMDSSLRETAQEDTDLASLRREI</sequence>
<dbReference type="InterPro" id="IPR011990">
    <property type="entry name" value="TPR-like_helical_dom_sf"/>
</dbReference>
<dbReference type="SUPFAM" id="SSF48452">
    <property type="entry name" value="TPR-like"/>
    <property type="match status" value="1"/>
</dbReference>